<dbReference type="EMBL" id="JBHMEY010000067">
    <property type="protein sequence ID" value="MFB9098085.1"/>
    <property type="molecule type" value="Genomic_DNA"/>
</dbReference>
<dbReference type="RefSeq" id="WP_236456151.1">
    <property type="nucleotide sequence ID" value="NZ_CBCSGE010000003.1"/>
</dbReference>
<keyword evidence="2" id="KW-1185">Reference proteome</keyword>
<evidence type="ECO:0000313" key="2">
    <source>
        <dbReference type="Proteomes" id="UP001589607"/>
    </source>
</evidence>
<comment type="caution">
    <text evidence="1">The sequence shown here is derived from an EMBL/GenBank/DDBJ whole genome shotgun (WGS) entry which is preliminary data.</text>
</comment>
<protein>
    <submittedName>
        <fullName evidence="1">Uncharacterized protein</fullName>
    </submittedName>
</protein>
<name>A0ABV5GRR7_9FLAO</name>
<dbReference type="Proteomes" id="UP001589607">
    <property type="component" value="Unassembled WGS sequence"/>
</dbReference>
<accession>A0ABV5GRR7</accession>
<reference evidence="1 2" key="1">
    <citation type="submission" date="2024-09" db="EMBL/GenBank/DDBJ databases">
        <authorList>
            <person name="Sun Q."/>
            <person name="Mori K."/>
        </authorList>
    </citation>
    <scope>NUCLEOTIDE SEQUENCE [LARGE SCALE GENOMIC DNA]</scope>
    <source>
        <strain evidence="1 2">CECT 7955</strain>
    </source>
</reference>
<sequence length="51" mass="6110">MTHNNTSNHFGDEENKTKRLLNELYSGEQSKKIKNFDRNKNLERINAKFKK</sequence>
<proteinExistence type="predicted"/>
<evidence type="ECO:0000313" key="1">
    <source>
        <dbReference type="EMBL" id="MFB9098085.1"/>
    </source>
</evidence>
<gene>
    <name evidence="1" type="ORF">ACFFVF_16325</name>
</gene>
<organism evidence="1 2">
    <name type="scientific">Flavobacterium jumunjinense</name>
    <dbReference type="NCBI Taxonomy" id="998845"/>
    <lineage>
        <taxon>Bacteria</taxon>
        <taxon>Pseudomonadati</taxon>
        <taxon>Bacteroidota</taxon>
        <taxon>Flavobacteriia</taxon>
        <taxon>Flavobacteriales</taxon>
        <taxon>Flavobacteriaceae</taxon>
        <taxon>Flavobacterium</taxon>
    </lineage>
</organism>